<dbReference type="Proteomes" id="UP000499080">
    <property type="component" value="Unassembled WGS sequence"/>
</dbReference>
<dbReference type="EMBL" id="BGPR01097938">
    <property type="protein sequence ID" value="GBM47317.1"/>
    <property type="molecule type" value="Genomic_DNA"/>
</dbReference>
<dbReference type="AlphaFoldDB" id="A0A4Y2G215"/>
<gene>
    <name evidence="1" type="ORF">AVEN_110228_1</name>
</gene>
<comment type="caution">
    <text evidence="1">The sequence shown here is derived from an EMBL/GenBank/DDBJ whole genome shotgun (WGS) entry which is preliminary data.</text>
</comment>
<protein>
    <submittedName>
        <fullName evidence="1">Uncharacterized protein</fullName>
    </submittedName>
</protein>
<evidence type="ECO:0000313" key="2">
    <source>
        <dbReference type="Proteomes" id="UP000499080"/>
    </source>
</evidence>
<organism evidence="1 2">
    <name type="scientific">Araneus ventricosus</name>
    <name type="common">Orbweaver spider</name>
    <name type="synonym">Epeira ventricosa</name>
    <dbReference type="NCBI Taxonomy" id="182803"/>
    <lineage>
        <taxon>Eukaryota</taxon>
        <taxon>Metazoa</taxon>
        <taxon>Ecdysozoa</taxon>
        <taxon>Arthropoda</taxon>
        <taxon>Chelicerata</taxon>
        <taxon>Arachnida</taxon>
        <taxon>Araneae</taxon>
        <taxon>Araneomorphae</taxon>
        <taxon>Entelegynae</taxon>
        <taxon>Araneoidea</taxon>
        <taxon>Araneidae</taxon>
        <taxon>Araneus</taxon>
    </lineage>
</organism>
<proteinExistence type="predicted"/>
<evidence type="ECO:0000313" key="1">
    <source>
        <dbReference type="EMBL" id="GBM47317.1"/>
    </source>
</evidence>
<sequence>MERPPRDPESESDHCIWMISASKCSKKCLLEVWVCKVRSSDPSNLNDQCSSKCQVYRYTGGQNQVITASVSHCIQQDAQNSTRFMGSHRDPRSSESYVWMISASVAREPGLLSFNSFADNGPQKWEMSNNLRSSRPP</sequence>
<accession>A0A4Y2G215</accession>
<keyword evidence="2" id="KW-1185">Reference proteome</keyword>
<reference evidence="1 2" key="1">
    <citation type="journal article" date="2019" name="Sci. Rep.">
        <title>Orb-weaving spider Araneus ventricosus genome elucidates the spidroin gene catalogue.</title>
        <authorList>
            <person name="Kono N."/>
            <person name="Nakamura H."/>
            <person name="Ohtoshi R."/>
            <person name="Moran D.A.P."/>
            <person name="Shinohara A."/>
            <person name="Yoshida Y."/>
            <person name="Fujiwara M."/>
            <person name="Mori M."/>
            <person name="Tomita M."/>
            <person name="Arakawa K."/>
        </authorList>
    </citation>
    <scope>NUCLEOTIDE SEQUENCE [LARGE SCALE GENOMIC DNA]</scope>
</reference>
<name>A0A4Y2G215_ARAVE</name>